<dbReference type="RefSeq" id="WP_071085162.1">
    <property type="nucleotide sequence ID" value="NZ_MBLM01000118.1"/>
</dbReference>
<protein>
    <submittedName>
        <fullName evidence="2">MBL fold metallo-hydrolase</fullName>
    </submittedName>
</protein>
<reference evidence="3" key="1">
    <citation type="submission" date="2016-07" db="EMBL/GenBank/DDBJ databases">
        <title>Sequence Frankia sp. strain CcI1.17.</title>
        <authorList>
            <person name="Ghodhbane-Gtari F."/>
            <person name="Swanson E."/>
            <person name="Gueddou A."/>
            <person name="Morris K."/>
            <person name="Hezbri K."/>
            <person name="Ktari A."/>
            <person name="Nouioui I."/>
            <person name="Abebe-Akele F."/>
            <person name="Simpson S."/>
            <person name="Thomas K."/>
            <person name="Gtari M."/>
            <person name="Tisa L.S."/>
            <person name="Hurst S."/>
        </authorList>
    </citation>
    <scope>NUCLEOTIDE SEQUENCE [LARGE SCALE GENOMIC DNA]</scope>
    <source>
        <strain evidence="3">Cc1.17</strain>
    </source>
</reference>
<dbReference type="Pfam" id="PF00753">
    <property type="entry name" value="Lactamase_B"/>
    <property type="match status" value="1"/>
</dbReference>
<dbReference type="SUPFAM" id="SSF56281">
    <property type="entry name" value="Metallo-hydrolase/oxidoreductase"/>
    <property type="match status" value="1"/>
</dbReference>
<dbReference type="EMBL" id="MBLM01000118">
    <property type="protein sequence ID" value="OHV36208.1"/>
    <property type="molecule type" value="Genomic_DNA"/>
</dbReference>
<dbReference type="GO" id="GO:0016787">
    <property type="term" value="F:hydrolase activity"/>
    <property type="evidence" value="ECO:0007669"/>
    <property type="project" value="UniProtKB-KW"/>
</dbReference>
<organism evidence="2 3">
    <name type="scientific">Parafrankia colletiae</name>
    <dbReference type="NCBI Taxonomy" id="573497"/>
    <lineage>
        <taxon>Bacteria</taxon>
        <taxon>Bacillati</taxon>
        <taxon>Actinomycetota</taxon>
        <taxon>Actinomycetes</taxon>
        <taxon>Frankiales</taxon>
        <taxon>Frankiaceae</taxon>
        <taxon>Parafrankia</taxon>
    </lineage>
</organism>
<accession>A0A1S1QN96</accession>
<dbReference type="Proteomes" id="UP000179627">
    <property type="component" value="Unassembled WGS sequence"/>
</dbReference>
<keyword evidence="2" id="KW-0378">Hydrolase</keyword>
<keyword evidence="3" id="KW-1185">Reference proteome</keyword>
<dbReference type="PANTHER" id="PTHR23131:SF4">
    <property type="entry name" value="METALLO-BETA-LACTAMASE SUPERFAMILY POTEIN"/>
    <property type="match status" value="1"/>
</dbReference>
<sequence length="346" mass="37815">MTGQARPAGPQLPPVERLRPGLWSIPIPLPTAGLSHVFMYLFETDRGAYVIDPGWDTDTGYAAVEAGLAVAGYALTDVRGIMPTHMHPDHYGLAGRLREVSGAWIALHPADAALLRLDPMDPAELIDKANAPLRRAGAPREVLRDVTPAHLPPGPLPAMARPDILLNDGDRPDVPGWDLRAVWTPGHSPGHLCFWEPVNRLLLSGDHILPRITPNIPFGTGAADDLLGDDPLGDYLRSLDKVDELPAEATLPAHEYRFDGLSERVKQLHDHHEQRFGEVLAALAAGPATGWDVASQMEWSRPWAEIEGFVKRSAVAEALAHLRALERRGLVRERPGEPPAWERIPA</sequence>
<dbReference type="InterPro" id="IPR036388">
    <property type="entry name" value="WH-like_DNA-bd_sf"/>
</dbReference>
<feature type="domain" description="Metallo-beta-lactamase" evidence="1">
    <location>
        <begin position="36"/>
        <end position="254"/>
    </location>
</feature>
<dbReference type="InterPro" id="IPR050662">
    <property type="entry name" value="Sec-metab_biosynth-thioest"/>
</dbReference>
<evidence type="ECO:0000313" key="2">
    <source>
        <dbReference type="EMBL" id="OHV36208.1"/>
    </source>
</evidence>
<dbReference type="SMART" id="SM00849">
    <property type="entry name" value="Lactamase_B"/>
    <property type="match status" value="1"/>
</dbReference>
<dbReference type="InterPro" id="IPR036866">
    <property type="entry name" value="RibonucZ/Hydroxyglut_hydro"/>
</dbReference>
<dbReference type="OrthoDB" id="2971563at2"/>
<evidence type="ECO:0000259" key="1">
    <source>
        <dbReference type="SMART" id="SM00849"/>
    </source>
</evidence>
<dbReference type="AlphaFoldDB" id="A0A1S1QN96"/>
<name>A0A1S1QN96_9ACTN</name>
<comment type="caution">
    <text evidence="2">The sequence shown here is derived from an EMBL/GenBank/DDBJ whole genome shotgun (WGS) entry which is preliminary data.</text>
</comment>
<dbReference type="Gene3D" id="1.10.10.10">
    <property type="entry name" value="Winged helix-like DNA-binding domain superfamily/Winged helix DNA-binding domain"/>
    <property type="match status" value="1"/>
</dbReference>
<gene>
    <name evidence="2" type="ORF">CC117_18690</name>
</gene>
<proteinExistence type="predicted"/>
<dbReference type="PANTHER" id="PTHR23131">
    <property type="entry name" value="ENDORIBONUCLEASE LACTB2"/>
    <property type="match status" value="1"/>
</dbReference>
<dbReference type="Gene3D" id="3.60.15.10">
    <property type="entry name" value="Ribonuclease Z/Hydroxyacylglutathione hydrolase-like"/>
    <property type="match status" value="1"/>
</dbReference>
<dbReference type="InterPro" id="IPR001279">
    <property type="entry name" value="Metallo-B-lactamas"/>
</dbReference>
<evidence type="ECO:0000313" key="3">
    <source>
        <dbReference type="Proteomes" id="UP000179627"/>
    </source>
</evidence>